<evidence type="ECO:0000256" key="2">
    <source>
        <dbReference type="SAM" id="SignalP"/>
    </source>
</evidence>
<dbReference type="EMBL" id="QMFY01000006">
    <property type="protein sequence ID" value="RAW00506.1"/>
    <property type="molecule type" value="Genomic_DNA"/>
</dbReference>
<sequence>MKKNLLALLLCLAALPAFSQLYIRANVGYNLPLSGESMGSEYKYDYQNNDNGRYKGVYGSYGTGLSADLAFGGMFGNGLFGYDLGFSYLVGKEYSVEKNESIDPYGTSLRETTRQARSIQFSPALTFIGGTGKFQPVARFGPVFSQTKIDEEYNDSYANSYTFLEKSEYSGGLGIGLRGSVGVTYGLSESVKLFTELNFLAMSYAPKEREITTYEVNGENRIEDIPKEDRTIELDEEGESQGEGGEPPLKRPFAMNSWGLQVGVLFFLKK</sequence>
<feature type="chain" id="PRO_5016679173" description="Outer membrane protein beta-barrel domain-containing protein" evidence="2">
    <location>
        <begin position="20"/>
        <end position="270"/>
    </location>
</feature>
<dbReference type="AlphaFoldDB" id="A0A364Y2Z5"/>
<evidence type="ECO:0000313" key="4">
    <source>
        <dbReference type="Proteomes" id="UP000251889"/>
    </source>
</evidence>
<evidence type="ECO:0000313" key="3">
    <source>
        <dbReference type="EMBL" id="RAW00506.1"/>
    </source>
</evidence>
<evidence type="ECO:0000256" key="1">
    <source>
        <dbReference type="SAM" id="MobiDB-lite"/>
    </source>
</evidence>
<dbReference type="Proteomes" id="UP000251889">
    <property type="component" value="Unassembled WGS sequence"/>
</dbReference>
<keyword evidence="2" id="KW-0732">Signal</keyword>
<evidence type="ECO:0008006" key="5">
    <source>
        <dbReference type="Google" id="ProtNLM"/>
    </source>
</evidence>
<feature type="signal peptide" evidence="2">
    <location>
        <begin position="1"/>
        <end position="19"/>
    </location>
</feature>
<dbReference type="Gene3D" id="2.40.160.20">
    <property type="match status" value="1"/>
</dbReference>
<reference evidence="3 4" key="1">
    <citation type="submission" date="2018-06" db="EMBL/GenBank/DDBJ databases">
        <title>Chryseolinea flavus sp. nov., a member of the phylum Bacteroidetes isolated from soil.</title>
        <authorList>
            <person name="Li Y."/>
            <person name="Wang J."/>
        </authorList>
    </citation>
    <scope>NUCLEOTIDE SEQUENCE [LARGE SCALE GENOMIC DNA]</scope>
    <source>
        <strain evidence="3 4">SDU1-6</strain>
    </source>
</reference>
<keyword evidence="4" id="KW-1185">Reference proteome</keyword>
<name>A0A364Y2Z5_9BACT</name>
<accession>A0A364Y2Z5</accession>
<feature type="region of interest" description="Disordered" evidence="1">
    <location>
        <begin position="231"/>
        <end position="252"/>
    </location>
</feature>
<comment type="caution">
    <text evidence="3">The sequence shown here is derived from an EMBL/GenBank/DDBJ whole genome shotgun (WGS) entry which is preliminary data.</text>
</comment>
<protein>
    <recommendedName>
        <fullName evidence="5">Outer membrane protein beta-barrel domain-containing protein</fullName>
    </recommendedName>
</protein>
<proteinExistence type="predicted"/>
<dbReference type="OrthoDB" id="1198954at2"/>
<gene>
    <name evidence="3" type="ORF">DQQ10_12970</name>
</gene>
<dbReference type="SUPFAM" id="SSF56925">
    <property type="entry name" value="OMPA-like"/>
    <property type="match status" value="1"/>
</dbReference>
<dbReference type="RefSeq" id="WP_112747306.1">
    <property type="nucleotide sequence ID" value="NZ_QMFY01000006.1"/>
</dbReference>
<dbReference type="InterPro" id="IPR011250">
    <property type="entry name" value="OMP/PagP_B-barrel"/>
</dbReference>
<organism evidence="3 4">
    <name type="scientific">Pseudochryseolinea flava</name>
    <dbReference type="NCBI Taxonomy" id="2059302"/>
    <lineage>
        <taxon>Bacteria</taxon>
        <taxon>Pseudomonadati</taxon>
        <taxon>Bacteroidota</taxon>
        <taxon>Cytophagia</taxon>
        <taxon>Cytophagales</taxon>
        <taxon>Fulvivirgaceae</taxon>
        <taxon>Pseudochryseolinea</taxon>
    </lineage>
</organism>